<accession>A0A918DI22</accession>
<proteinExistence type="predicted"/>
<organism evidence="1 2">
    <name type="scientific">Bowmanella pacifica</name>
    <dbReference type="NCBI Taxonomy" id="502051"/>
    <lineage>
        <taxon>Bacteria</taxon>
        <taxon>Pseudomonadati</taxon>
        <taxon>Pseudomonadota</taxon>
        <taxon>Gammaproteobacteria</taxon>
        <taxon>Alteromonadales</taxon>
        <taxon>Alteromonadaceae</taxon>
        <taxon>Bowmanella</taxon>
    </lineage>
</organism>
<dbReference type="InterPro" id="IPR005358">
    <property type="entry name" value="Puta_zinc/iron-chelating_dom"/>
</dbReference>
<evidence type="ECO:0000313" key="2">
    <source>
        <dbReference type="Proteomes" id="UP000606935"/>
    </source>
</evidence>
<dbReference type="Pfam" id="PF03692">
    <property type="entry name" value="CxxCxxCC"/>
    <property type="match status" value="1"/>
</dbReference>
<sequence>MQRLRDLSRLVEAVYGELDHTFGTYQQNSGLTCRPGCGACCNNPEIDATALEMLPLALEIYDQGRAEQVLQELEAYSGFACFHYVRHSLDGVQGQCGVYQQRPAICRMFGAAGVKDKQAGMRLSVCRTIKADRTAEYQQTLITMLSAPAPGIAAGKDRVRSLDYELGKQDLPINQALKMALERVLFMAYYSDFEQSEDVA</sequence>
<evidence type="ECO:0000313" key="1">
    <source>
        <dbReference type="EMBL" id="GGO66394.1"/>
    </source>
</evidence>
<dbReference type="Proteomes" id="UP000606935">
    <property type="component" value="Unassembled WGS sequence"/>
</dbReference>
<protein>
    <recommendedName>
        <fullName evidence="3">Fe-S oxidoreductase</fullName>
    </recommendedName>
</protein>
<evidence type="ECO:0008006" key="3">
    <source>
        <dbReference type="Google" id="ProtNLM"/>
    </source>
</evidence>
<gene>
    <name evidence="1" type="ORF">GCM10010982_10480</name>
</gene>
<dbReference type="AlphaFoldDB" id="A0A918DI22"/>
<keyword evidence="2" id="KW-1185">Reference proteome</keyword>
<reference evidence="1" key="2">
    <citation type="submission" date="2020-09" db="EMBL/GenBank/DDBJ databases">
        <authorList>
            <person name="Sun Q."/>
            <person name="Zhou Y."/>
        </authorList>
    </citation>
    <scope>NUCLEOTIDE SEQUENCE</scope>
    <source>
        <strain evidence="1">CGMCC 1.7086</strain>
    </source>
</reference>
<dbReference type="RefSeq" id="WP_188691209.1">
    <property type="nucleotide sequence ID" value="NZ_BMLS01000001.1"/>
</dbReference>
<comment type="caution">
    <text evidence="1">The sequence shown here is derived from an EMBL/GenBank/DDBJ whole genome shotgun (WGS) entry which is preliminary data.</text>
</comment>
<reference evidence="1" key="1">
    <citation type="journal article" date="2014" name="Int. J. Syst. Evol. Microbiol.">
        <title>Complete genome sequence of Corynebacterium casei LMG S-19264T (=DSM 44701T), isolated from a smear-ripened cheese.</title>
        <authorList>
            <consortium name="US DOE Joint Genome Institute (JGI-PGF)"/>
            <person name="Walter F."/>
            <person name="Albersmeier A."/>
            <person name="Kalinowski J."/>
            <person name="Ruckert C."/>
        </authorList>
    </citation>
    <scope>NUCLEOTIDE SEQUENCE</scope>
    <source>
        <strain evidence="1">CGMCC 1.7086</strain>
    </source>
</reference>
<dbReference type="EMBL" id="BMLS01000001">
    <property type="protein sequence ID" value="GGO66394.1"/>
    <property type="molecule type" value="Genomic_DNA"/>
</dbReference>
<name>A0A918DI22_9ALTE</name>